<name>A0A8T0FDQ2_ARGBR</name>
<evidence type="ECO:0000313" key="1">
    <source>
        <dbReference type="EMBL" id="KAF8787539.1"/>
    </source>
</evidence>
<dbReference type="EMBL" id="JABXBU010000015">
    <property type="protein sequence ID" value="KAF8787539.1"/>
    <property type="molecule type" value="Genomic_DNA"/>
</dbReference>
<protein>
    <submittedName>
        <fullName evidence="1">Uncharacterized protein</fullName>
    </submittedName>
</protein>
<keyword evidence="2" id="KW-1185">Reference proteome</keyword>
<sequence length="157" mass="18529">MEETFADDVPMEINHNYYRFAYDIGEKVLEIRGELNPYVLHNLPDPPNFLFTQEHANEIKNLLENDTTYLLRQIHQLADGVYNYETYVKCRDFFVREWRNRAYTEKSFILACASIAYVAALFIQANFHCGALDDVVEYIAKWIEDILQRGTIDNSCW</sequence>
<reference evidence="1" key="2">
    <citation type="submission" date="2020-06" db="EMBL/GenBank/DDBJ databases">
        <authorList>
            <person name="Sheffer M."/>
        </authorList>
    </citation>
    <scope>NUCLEOTIDE SEQUENCE</scope>
</reference>
<dbReference type="Proteomes" id="UP000807504">
    <property type="component" value="Unassembled WGS sequence"/>
</dbReference>
<accession>A0A8T0FDQ2</accession>
<organism evidence="1 2">
    <name type="scientific">Argiope bruennichi</name>
    <name type="common">Wasp spider</name>
    <name type="synonym">Aranea bruennichi</name>
    <dbReference type="NCBI Taxonomy" id="94029"/>
    <lineage>
        <taxon>Eukaryota</taxon>
        <taxon>Metazoa</taxon>
        <taxon>Ecdysozoa</taxon>
        <taxon>Arthropoda</taxon>
        <taxon>Chelicerata</taxon>
        <taxon>Arachnida</taxon>
        <taxon>Araneae</taxon>
        <taxon>Araneomorphae</taxon>
        <taxon>Entelegynae</taxon>
        <taxon>Araneoidea</taxon>
        <taxon>Araneidae</taxon>
        <taxon>Argiope</taxon>
    </lineage>
</organism>
<gene>
    <name evidence="1" type="ORF">HNY73_009122</name>
</gene>
<reference evidence="1" key="1">
    <citation type="journal article" date="2020" name="bioRxiv">
        <title>Chromosome-level reference genome of the European wasp spider Argiope bruennichi: a resource for studies on range expansion and evolutionary adaptation.</title>
        <authorList>
            <person name="Sheffer M.M."/>
            <person name="Hoppe A."/>
            <person name="Krehenwinkel H."/>
            <person name="Uhl G."/>
            <person name="Kuss A.W."/>
            <person name="Jensen L."/>
            <person name="Jensen C."/>
            <person name="Gillespie R.G."/>
            <person name="Hoff K.J."/>
            <person name="Prost S."/>
        </authorList>
    </citation>
    <scope>NUCLEOTIDE SEQUENCE</scope>
</reference>
<dbReference type="AlphaFoldDB" id="A0A8T0FDQ2"/>
<proteinExistence type="predicted"/>
<evidence type="ECO:0000313" key="2">
    <source>
        <dbReference type="Proteomes" id="UP000807504"/>
    </source>
</evidence>
<comment type="caution">
    <text evidence="1">The sequence shown here is derived from an EMBL/GenBank/DDBJ whole genome shotgun (WGS) entry which is preliminary data.</text>
</comment>